<gene>
    <name evidence="2" type="ORF">CHGG_05680</name>
</gene>
<feature type="region of interest" description="Disordered" evidence="1">
    <location>
        <begin position="1"/>
        <end position="133"/>
    </location>
</feature>
<dbReference type="InParanoid" id="Q2H6N5"/>
<protein>
    <submittedName>
        <fullName evidence="2">Uncharacterized protein</fullName>
    </submittedName>
</protein>
<dbReference type="Proteomes" id="UP000001056">
    <property type="component" value="Unassembled WGS sequence"/>
</dbReference>
<proteinExistence type="predicted"/>
<feature type="compositionally biased region" description="Basic and acidic residues" evidence="1">
    <location>
        <begin position="63"/>
        <end position="92"/>
    </location>
</feature>
<name>Q2H6N5_CHAGB</name>
<evidence type="ECO:0000313" key="2">
    <source>
        <dbReference type="EMBL" id="EAQ89061.1"/>
    </source>
</evidence>
<keyword evidence="3" id="KW-1185">Reference proteome</keyword>
<reference evidence="3" key="1">
    <citation type="journal article" date="2015" name="Genome Announc.">
        <title>Draft genome sequence of the cellulolytic fungus Chaetomium globosum.</title>
        <authorList>
            <person name="Cuomo C.A."/>
            <person name="Untereiner W.A."/>
            <person name="Ma L.-J."/>
            <person name="Grabherr M."/>
            <person name="Birren B.W."/>
        </authorList>
    </citation>
    <scope>NUCLEOTIDE SEQUENCE [LARGE SCALE GENOMIC DNA]</scope>
    <source>
        <strain evidence="3">ATCC 6205 / CBS 148.51 / DSM 1962 / NBRC 6347 / NRRL 1970</strain>
    </source>
</reference>
<evidence type="ECO:0000256" key="1">
    <source>
        <dbReference type="SAM" id="MobiDB-lite"/>
    </source>
</evidence>
<dbReference type="VEuPathDB" id="FungiDB:CHGG_05680"/>
<dbReference type="RefSeq" id="XP_001221775.1">
    <property type="nucleotide sequence ID" value="XM_001221774.1"/>
</dbReference>
<organism evidence="2 3">
    <name type="scientific">Chaetomium globosum (strain ATCC 6205 / CBS 148.51 / DSM 1962 / NBRC 6347 / NRRL 1970)</name>
    <name type="common">Soil fungus</name>
    <dbReference type="NCBI Taxonomy" id="306901"/>
    <lineage>
        <taxon>Eukaryota</taxon>
        <taxon>Fungi</taxon>
        <taxon>Dikarya</taxon>
        <taxon>Ascomycota</taxon>
        <taxon>Pezizomycotina</taxon>
        <taxon>Sordariomycetes</taxon>
        <taxon>Sordariomycetidae</taxon>
        <taxon>Sordariales</taxon>
        <taxon>Chaetomiaceae</taxon>
        <taxon>Chaetomium</taxon>
    </lineage>
</organism>
<accession>Q2H6N5</accession>
<dbReference type="HOGENOM" id="CLU_1651955_0_0_1"/>
<dbReference type="AlphaFoldDB" id="Q2H6N5"/>
<feature type="compositionally biased region" description="Basic residues" evidence="1">
    <location>
        <begin position="10"/>
        <end position="44"/>
    </location>
</feature>
<dbReference type="EMBL" id="CH408031">
    <property type="protein sequence ID" value="EAQ89061.1"/>
    <property type="molecule type" value="Genomic_DNA"/>
</dbReference>
<sequence length="160" mass="17741">MHHTTLNPPRQKRQRAPRMRQHHPQPPHRVKHPGQKHPRHRNGRLHREPQRQRQHVAVGAVAEDGRREPVVRVQEDGQRGGGQRAEDGEQGRVVESLVGGEPAGAEDDAAAVGEGGEVGDGGEDGGGWGEVERGVEEPRYLTGQVRVHHRKAYRATQISE</sequence>
<evidence type="ECO:0000313" key="3">
    <source>
        <dbReference type="Proteomes" id="UP000001056"/>
    </source>
</evidence>
<dbReference type="GeneID" id="4390366"/>
<feature type="compositionally biased region" description="Gly residues" evidence="1">
    <location>
        <begin position="113"/>
        <end position="129"/>
    </location>
</feature>